<dbReference type="Proteomes" id="UP001304340">
    <property type="component" value="Chromosome"/>
</dbReference>
<keyword evidence="1" id="KW-0812">Transmembrane</keyword>
<dbReference type="AlphaFoldDB" id="A0AAF1C4L5"/>
<sequence length="162" mass="16466">MLFSSTHLVAACAAAVTGGVYLAFSAMVMPALRSRPAADAIATMQHINVQAVRAPFMLVFFGGAAAAVAVVVVEVVRARTDGGIGVGTVTGLVGAALALASLVVTVVYNVPRNDLVAALDPISVTDQARWLSLAREWTTANSLRGGLSVLGAALLGARVLLP</sequence>
<dbReference type="EMBL" id="CP138359">
    <property type="protein sequence ID" value="WPF82743.1"/>
    <property type="molecule type" value="Genomic_DNA"/>
</dbReference>
<feature type="transmembrane region" description="Helical" evidence="1">
    <location>
        <begin position="56"/>
        <end position="76"/>
    </location>
</feature>
<gene>
    <name evidence="2" type="ORF">SANBI_000355</name>
</gene>
<feature type="transmembrane region" description="Helical" evidence="1">
    <location>
        <begin position="83"/>
        <end position="108"/>
    </location>
</feature>
<evidence type="ECO:0000313" key="3">
    <source>
        <dbReference type="Proteomes" id="UP001304340"/>
    </source>
</evidence>
<dbReference type="InterPro" id="IPR013901">
    <property type="entry name" value="Anthrone_oxy"/>
</dbReference>
<reference evidence="3" key="1">
    <citation type="submission" date="2023-11" db="EMBL/GenBank/DDBJ databases">
        <authorList>
            <person name="Helweg L.P."/>
            <person name="Kiel A."/>
            <person name="Hitz F."/>
            <person name="Ruckert-Reed C."/>
            <person name="Busche T."/>
            <person name="Kaltschmidt B."/>
            <person name="Kaltschmidt C."/>
        </authorList>
    </citation>
    <scope>NUCLEOTIDE SEQUENCE [LARGE SCALE GENOMIC DNA]</scope>
    <source>
        <strain evidence="3">4.1</strain>
    </source>
</reference>
<keyword evidence="3" id="KW-1185">Reference proteome</keyword>
<keyword evidence="1" id="KW-0472">Membrane</keyword>
<dbReference type="Pfam" id="PF08592">
    <property type="entry name" value="Anthrone_oxy"/>
    <property type="match status" value="1"/>
</dbReference>
<protein>
    <submittedName>
        <fullName evidence="2">DUF1772 domain-containing protein</fullName>
    </submittedName>
</protein>
<proteinExistence type="predicted"/>
<organism evidence="2 3">
    <name type="scientific">Sanguibacter biliveldensis</name>
    <dbReference type="NCBI Taxonomy" id="3030830"/>
    <lineage>
        <taxon>Bacteria</taxon>
        <taxon>Bacillati</taxon>
        <taxon>Actinomycetota</taxon>
        <taxon>Actinomycetes</taxon>
        <taxon>Micrococcales</taxon>
        <taxon>Sanguibacteraceae</taxon>
        <taxon>Sanguibacter</taxon>
    </lineage>
</organism>
<keyword evidence="1" id="KW-1133">Transmembrane helix</keyword>
<evidence type="ECO:0000313" key="2">
    <source>
        <dbReference type="EMBL" id="WPF82743.1"/>
    </source>
</evidence>
<dbReference type="RefSeq" id="WP_319158386.1">
    <property type="nucleotide sequence ID" value="NZ_CP138359.1"/>
</dbReference>
<dbReference type="KEGG" id="sbil:SANBI_000355"/>
<evidence type="ECO:0000256" key="1">
    <source>
        <dbReference type="SAM" id="Phobius"/>
    </source>
</evidence>
<accession>A0AAF1C4L5</accession>
<name>A0AAF1C4L5_9MICO</name>